<feature type="domain" description="Apiosidase-like catalytic" evidence="2">
    <location>
        <begin position="55"/>
        <end position="389"/>
    </location>
</feature>
<reference evidence="3" key="1">
    <citation type="journal article" date="2014" name="Int. J. Syst. Evol. Microbiol.">
        <title>Complete genome sequence of Corynebacterium casei LMG S-19264T (=DSM 44701T), isolated from a smear-ripened cheese.</title>
        <authorList>
            <consortium name="US DOE Joint Genome Institute (JGI-PGF)"/>
            <person name="Walter F."/>
            <person name="Albersmeier A."/>
            <person name="Kalinowski J."/>
            <person name="Ruckert C."/>
        </authorList>
    </citation>
    <scope>NUCLEOTIDE SEQUENCE</scope>
    <source>
        <strain evidence="3">KCTC 12368</strain>
    </source>
</reference>
<dbReference type="Proteomes" id="UP000619457">
    <property type="component" value="Unassembled WGS sequence"/>
</dbReference>
<evidence type="ECO:0000313" key="4">
    <source>
        <dbReference type="Proteomes" id="UP000619457"/>
    </source>
</evidence>
<evidence type="ECO:0000313" key="3">
    <source>
        <dbReference type="EMBL" id="GGZ21454.1"/>
    </source>
</evidence>
<dbReference type="InterPro" id="IPR017853">
    <property type="entry name" value="GH"/>
</dbReference>
<dbReference type="AlphaFoldDB" id="A0A918PSJ0"/>
<organism evidence="3 4">
    <name type="scientific">Echinicola pacifica</name>
    <dbReference type="NCBI Taxonomy" id="346377"/>
    <lineage>
        <taxon>Bacteria</taxon>
        <taxon>Pseudomonadati</taxon>
        <taxon>Bacteroidota</taxon>
        <taxon>Cytophagia</taxon>
        <taxon>Cytophagales</taxon>
        <taxon>Cyclobacteriaceae</taxon>
        <taxon>Echinicola</taxon>
    </lineage>
</organism>
<protein>
    <recommendedName>
        <fullName evidence="5">Collagen-binding domain of a collagenase</fullName>
    </recommendedName>
</protein>
<accession>A0A918PSJ0</accession>
<dbReference type="PANTHER" id="PTHR37836">
    <property type="entry name" value="LMO1036 PROTEIN"/>
    <property type="match status" value="1"/>
</dbReference>
<comment type="caution">
    <text evidence="3">The sequence shown here is derived from an EMBL/GenBank/DDBJ whole genome shotgun (WGS) entry which is preliminary data.</text>
</comment>
<gene>
    <name evidence="3" type="ORF">GCM10007049_12660</name>
</gene>
<name>A0A918PSJ0_9BACT</name>
<proteinExistence type="predicted"/>
<dbReference type="Pfam" id="PF13204">
    <property type="entry name" value="Apiosidase"/>
    <property type="match status" value="1"/>
</dbReference>
<dbReference type="Gene3D" id="3.20.20.80">
    <property type="entry name" value="Glycosidases"/>
    <property type="match status" value="1"/>
</dbReference>
<dbReference type="InterPro" id="IPR025277">
    <property type="entry name" value="Apiosidase-like_cat_dom"/>
</dbReference>
<dbReference type="SUPFAM" id="SSF51445">
    <property type="entry name" value="(Trans)glycosidases"/>
    <property type="match status" value="1"/>
</dbReference>
<evidence type="ECO:0000259" key="1">
    <source>
        <dbReference type="Pfam" id="PF12904"/>
    </source>
</evidence>
<evidence type="ECO:0008006" key="5">
    <source>
        <dbReference type="Google" id="ProtNLM"/>
    </source>
</evidence>
<sequence>MDKNNNSTTSMKNTIKLGMAVLSIASLLGCQSSREKSSIEQVAVKSTGLPLLEVSDNKRYFVTEDKEPFFWLGDTGWLLLRKLDREETLAYLDDRQDKGYNIIQVMTLHSLDMSNAYGDSALVNQNVGAPLLTEGHDFSDSEAYDFWDHVDFVIQSAQERGIYIAMVPVWGTNVKDGKVSVDQATIYAKFLADRYRDQPNVIWLNGGDTQGDEYTEVWNAIGETLDQNDPNHLITFHPFGRMQSSDWFTEASWMDFHMFQSGHRRYDQDDTERAYGEDNWRYVEDDYAEARIMPTLDGEPSYEGIPKGLHDPKEGFWQAEDARRYAYWAVFSGAAGHTYGHSAVMQMQGPEDDKVGAYGNTKLWTEAINDPGAIQMTYLKNLMMEFPYLERVPDQSLIANQGEKHDHLAATRGDDYALIYTYTGRAIQVNMGLIKGEKVKASWFDPRTGKKHPIGEFRAEGTEGFKPDGEVQDGNDWVLVLNYE</sequence>
<reference evidence="3" key="2">
    <citation type="submission" date="2020-09" db="EMBL/GenBank/DDBJ databases">
        <authorList>
            <person name="Sun Q."/>
            <person name="Kim S."/>
        </authorList>
    </citation>
    <scope>NUCLEOTIDE SEQUENCE</scope>
    <source>
        <strain evidence="3">KCTC 12368</strain>
    </source>
</reference>
<dbReference type="PROSITE" id="PS51257">
    <property type="entry name" value="PROKAR_LIPOPROTEIN"/>
    <property type="match status" value="1"/>
</dbReference>
<keyword evidence="4" id="KW-1185">Reference proteome</keyword>
<dbReference type="EMBL" id="BMWX01000002">
    <property type="protein sequence ID" value="GGZ21454.1"/>
    <property type="molecule type" value="Genomic_DNA"/>
</dbReference>
<dbReference type="InterPro" id="IPR024749">
    <property type="entry name" value="Collagen-bd_put"/>
</dbReference>
<dbReference type="PANTHER" id="PTHR37836:SF3">
    <property type="entry name" value="ENDOGLUCANASE"/>
    <property type="match status" value="1"/>
</dbReference>
<evidence type="ECO:0000259" key="2">
    <source>
        <dbReference type="Pfam" id="PF13204"/>
    </source>
</evidence>
<feature type="domain" description="Putative collagen-binding" evidence="1">
    <location>
        <begin position="392"/>
        <end position="482"/>
    </location>
</feature>
<dbReference type="Pfam" id="PF12904">
    <property type="entry name" value="Collagen_bind_2"/>
    <property type="match status" value="1"/>
</dbReference>